<dbReference type="InterPro" id="IPR036390">
    <property type="entry name" value="WH_DNA-bd_sf"/>
</dbReference>
<dbReference type="SUPFAM" id="SSF46785">
    <property type="entry name" value="Winged helix' DNA-binding domain"/>
    <property type="match status" value="1"/>
</dbReference>
<evidence type="ECO:0000313" key="2">
    <source>
        <dbReference type="Proteomes" id="UP000000998"/>
    </source>
</evidence>
<proteinExistence type="predicted"/>
<reference evidence="2" key="1">
    <citation type="journal article" date="2011" name="Appl. Environ. Microbiol.">
        <title>Genomic potential of Marinobacter aquaeolei, a biogeochemical 'opportunitroph'.</title>
        <authorList>
            <person name="Singer E."/>
            <person name="Webb E.A."/>
            <person name="Nelson W.C."/>
            <person name="Heidelberg J.F."/>
            <person name="Ivanova N."/>
            <person name="Pati A."/>
            <person name="Edwards K.J."/>
        </authorList>
    </citation>
    <scope>NUCLEOTIDE SEQUENCE [LARGE SCALE GENOMIC DNA]</scope>
    <source>
        <strain evidence="2">ATCC 700491 / DSM 11845 / VT8</strain>
    </source>
</reference>
<gene>
    <name evidence="1" type="ordered locus">Maqu_2282</name>
</gene>
<dbReference type="STRING" id="351348.Maqu_2282"/>
<dbReference type="eggNOG" id="ENOG503350N">
    <property type="taxonomic scope" value="Bacteria"/>
</dbReference>
<accession>A1U2Z1</accession>
<evidence type="ECO:0008006" key="3">
    <source>
        <dbReference type="Google" id="ProtNLM"/>
    </source>
</evidence>
<dbReference type="EMBL" id="CP000514">
    <property type="protein sequence ID" value="ABM19360.1"/>
    <property type="molecule type" value="Genomic_DNA"/>
</dbReference>
<protein>
    <recommendedName>
        <fullName evidence="3">Response regulator</fullName>
    </recommendedName>
</protein>
<sequence>MNESKRIRVDQILLHLIKQLGNSPFSTTEIRDLYAAQISCPQNLDRGSLRKHIYKQLLRLESAGLLKRHHGETGRGCKFIYRGVPKGISVQVKPSPYGHSVEDTEFLMDPNTVRDLREELSTRKVELMASIGEAEEYQRLYNKFPALQDIVRTQYLESRDRSTKLLGQLRAVEAVLADIGLHA</sequence>
<organism evidence="1 2">
    <name type="scientific">Marinobacter nauticus (strain ATCC 700491 / DSM 11845 / VT8)</name>
    <name type="common">Marinobacter aquaeolei</name>
    <dbReference type="NCBI Taxonomy" id="351348"/>
    <lineage>
        <taxon>Bacteria</taxon>
        <taxon>Pseudomonadati</taxon>
        <taxon>Pseudomonadota</taxon>
        <taxon>Gammaproteobacteria</taxon>
        <taxon>Pseudomonadales</taxon>
        <taxon>Marinobacteraceae</taxon>
        <taxon>Marinobacter</taxon>
    </lineage>
</organism>
<dbReference type="AlphaFoldDB" id="A1U2Z1"/>
<dbReference type="HOGENOM" id="CLU_122379_1_2_6"/>
<evidence type="ECO:0000313" key="1">
    <source>
        <dbReference type="EMBL" id="ABM19360.1"/>
    </source>
</evidence>
<dbReference type="KEGG" id="maq:Maqu_2282"/>
<name>A1U2Z1_MARN8</name>
<dbReference type="OrthoDB" id="9128705at2"/>
<dbReference type="Proteomes" id="UP000000998">
    <property type="component" value="Chromosome"/>
</dbReference>
<dbReference type="RefSeq" id="WP_011785747.1">
    <property type="nucleotide sequence ID" value="NC_008740.1"/>
</dbReference>